<dbReference type="HOGENOM" id="CLU_1792417_0_0_0"/>
<dbReference type="AlphaFoldDB" id="G7V8F1"/>
<name>G7V8F1_THELD</name>
<evidence type="ECO:0000313" key="2">
    <source>
        <dbReference type="Proteomes" id="UP000005868"/>
    </source>
</evidence>
<reference evidence="1 2" key="2">
    <citation type="journal article" date="2012" name="Stand. Genomic Sci.">
        <title>Genome sequence of the moderately thermophilic, amino-acid-degrading and sulfur-reducing bacterium Thermovirga lienii type strain (Cas60314(T)).</title>
        <authorList>
            <person name="Goker M."/>
            <person name="Saunders E."/>
            <person name="Lapidus A."/>
            <person name="Nolan M."/>
            <person name="Lucas S."/>
            <person name="Hammon N."/>
            <person name="Deshpande S."/>
            <person name="Cheng J.F."/>
            <person name="Han C."/>
            <person name="Tapia R."/>
            <person name="Goodwin L.A."/>
            <person name="Pitluck S."/>
            <person name="Liolios K."/>
            <person name="Mavromatis K."/>
            <person name="Pagani I."/>
            <person name="Ivanova N."/>
            <person name="Mikhailova N."/>
            <person name="Pati A."/>
            <person name="Chen A."/>
            <person name="Palaniappan K."/>
            <person name="Land M."/>
            <person name="Chang Y.J."/>
            <person name="Jeffries C.D."/>
            <person name="Brambilla E.M."/>
            <person name="Rohde M."/>
            <person name="Spring S."/>
            <person name="Detter J.C."/>
            <person name="Woyke T."/>
            <person name="Bristow J."/>
            <person name="Eisen J.A."/>
            <person name="Markowitz V."/>
            <person name="Hugenholtz P."/>
            <person name="Kyrpides N.C."/>
            <person name="Klenk H.P."/>
        </authorList>
    </citation>
    <scope>NUCLEOTIDE SEQUENCE [LARGE SCALE GENOMIC DNA]</scope>
    <source>
        <strain evidence="2">ATCC BAA-1197 / DSM 17291 / Cas60314</strain>
    </source>
</reference>
<keyword evidence="2" id="KW-1185">Reference proteome</keyword>
<dbReference type="EMBL" id="CP003096">
    <property type="protein sequence ID" value="AER66313.1"/>
    <property type="molecule type" value="Genomic_DNA"/>
</dbReference>
<dbReference type="OrthoDB" id="4942at2"/>
<gene>
    <name evidence="1" type="ordered locus">Tlie_0578</name>
</gene>
<dbReference type="Proteomes" id="UP000005868">
    <property type="component" value="Chromosome"/>
</dbReference>
<evidence type="ECO:0000313" key="1">
    <source>
        <dbReference type="EMBL" id="AER66313.1"/>
    </source>
</evidence>
<dbReference type="STRING" id="580340.Tlie_0578"/>
<proteinExistence type="predicted"/>
<protein>
    <submittedName>
        <fullName evidence="1">Uncharacterized protein</fullName>
    </submittedName>
</protein>
<accession>G7V8F1</accession>
<organism evidence="1 2">
    <name type="scientific">Thermovirga lienii (strain ATCC BAA-1197 / DSM 17291 / Cas60314)</name>
    <dbReference type="NCBI Taxonomy" id="580340"/>
    <lineage>
        <taxon>Bacteria</taxon>
        <taxon>Thermotogati</taxon>
        <taxon>Synergistota</taxon>
        <taxon>Synergistia</taxon>
        <taxon>Synergistales</taxon>
        <taxon>Thermovirgaceae</taxon>
        <taxon>Thermovirga</taxon>
    </lineage>
</organism>
<dbReference type="eggNOG" id="ENOG503381I">
    <property type="taxonomic scope" value="Bacteria"/>
</dbReference>
<reference evidence="2" key="1">
    <citation type="submission" date="2011-10" db="EMBL/GenBank/DDBJ databases">
        <title>The complete genome of chromosome of Thermovirga lienii DSM 17291.</title>
        <authorList>
            <consortium name="US DOE Joint Genome Institute (JGI-PGF)"/>
            <person name="Lucas S."/>
            <person name="Copeland A."/>
            <person name="Lapidus A."/>
            <person name="Glavina del Rio T."/>
            <person name="Dalin E."/>
            <person name="Tice H."/>
            <person name="Bruce D."/>
            <person name="Goodwin L."/>
            <person name="Pitluck S."/>
            <person name="Peters L."/>
            <person name="Mikhailova N."/>
            <person name="Saunders E."/>
            <person name="Kyrpides N."/>
            <person name="Mavromatis K."/>
            <person name="Ivanova N."/>
            <person name="Last F.I."/>
            <person name="Brettin T."/>
            <person name="Detter J.C."/>
            <person name="Han C."/>
            <person name="Larimer F."/>
            <person name="Land M."/>
            <person name="Hauser L."/>
            <person name="Markowitz V."/>
            <person name="Cheng J.-F."/>
            <person name="Hugenholtz P."/>
            <person name="Woyke T."/>
            <person name="Wu D."/>
            <person name="Spring S."/>
            <person name="Schroeder M."/>
            <person name="Brambilla E.-M."/>
            <person name="Klenk H.-P."/>
            <person name="Eisen J.A."/>
        </authorList>
    </citation>
    <scope>NUCLEOTIDE SEQUENCE [LARGE SCALE GENOMIC DNA]</scope>
    <source>
        <strain evidence="2">ATCC BAA-1197 / DSM 17291 / Cas60314</strain>
    </source>
</reference>
<dbReference type="KEGG" id="tli:Tlie_0578"/>
<sequence length="141" mass="16050">MKRLLLVLSLLFVALSAVLLCRWRGYFYLTQPPQVGNLVLCEALDEVNHPINTGSEFKWGTRSVCLLFDYKAFQKDTTLYVRWQYKGHTLAEEQVILTDESGFCAFYLMKEDGAPLPIGDYSVAVESMGHVLSKAFFVVTR</sequence>